<keyword evidence="2" id="KW-0687">Ribonucleoprotein</keyword>
<organism evidence="2 3">
    <name type="scientific">Saguinus oedipus</name>
    <name type="common">Cotton-top tamarin</name>
    <name type="synonym">Oedipomidas oedipus</name>
    <dbReference type="NCBI Taxonomy" id="9490"/>
    <lineage>
        <taxon>Eukaryota</taxon>
        <taxon>Metazoa</taxon>
        <taxon>Chordata</taxon>
        <taxon>Craniata</taxon>
        <taxon>Vertebrata</taxon>
        <taxon>Euteleostomi</taxon>
        <taxon>Mammalia</taxon>
        <taxon>Eutheria</taxon>
        <taxon>Euarchontoglires</taxon>
        <taxon>Primates</taxon>
        <taxon>Haplorrhini</taxon>
        <taxon>Platyrrhini</taxon>
        <taxon>Cebidae</taxon>
        <taxon>Callitrichinae</taxon>
        <taxon>Saguinus</taxon>
    </lineage>
</organism>
<name>A0ABQ9U025_SAGOE</name>
<gene>
    <name evidence="2" type="primary">MRPS22_2</name>
    <name evidence="2" type="ORF">P7K49_031665</name>
</gene>
<keyword evidence="1" id="KW-0732">Signal</keyword>
<evidence type="ECO:0000313" key="3">
    <source>
        <dbReference type="Proteomes" id="UP001266305"/>
    </source>
</evidence>
<feature type="signal peptide" evidence="1">
    <location>
        <begin position="1"/>
        <end position="19"/>
    </location>
</feature>
<feature type="non-terminal residue" evidence="2">
    <location>
        <position position="57"/>
    </location>
</feature>
<dbReference type="EMBL" id="JASSZA010000017">
    <property type="protein sequence ID" value="KAK2090409.1"/>
    <property type="molecule type" value="Genomic_DNA"/>
</dbReference>
<protein>
    <submittedName>
        <fullName evidence="2">28S ribosomal protein S22, mitochondrial</fullName>
    </submittedName>
</protein>
<dbReference type="GO" id="GO:0005840">
    <property type="term" value="C:ribosome"/>
    <property type="evidence" value="ECO:0007669"/>
    <property type="project" value="UniProtKB-KW"/>
</dbReference>
<dbReference type="Proteomes" id="UP001266305">
    <property type="component" value="Unassembled WGS sequence"/>
</dbReference>
<sequence length="57" mass="6571">MAPLRSTVLLWSLLRGSRGVEWVCFRDRIETRPCGLLQALPRSFKAGLPRRWLSSET</sequence>
<keyword evidence="2" id="KW-0689">Ribosomal protein</keyword>
<reference evidence="2 3" key="1">
    <citation type="submission" date="2023-05" db="EMBL/GenBank/DDBJ databases">
        <title>B98-5 Cell Line De Novo Hybrid Assembly: An Optical Mapping Approach.</title>
        <authorList>
            <person name="Kananen K."/>
            <person name="Auerbach J.A."/>
            <person name="Kautto E."/>
            <person name="Blachly J.S."/>
        </authorList>
    </citation>
    <scope>NUCLEOTIDE SEQUENCE [LARGE SCALE GENOMIC DNA]</scope>
    <source>
        <strain evidence="2">B95-8</strain>
        <tissue evidence="2">Cell line</tissue>
    </source>
</reference>
<feature type="chain" id="PRO_5046222490" evidence="1">
    <location>
        <begin position="20"/>
        <end position="57"/>
    </location>
</feature>
<proteinExistence type="predicted"/>
<accession>A0ABQ9U025</accession>
<evidence type="ECO:0000256" key="1">
    <source>
        <dbReference type="SAM" id="SignalP"/>
    </source>
</evidence>
<comment type="caution">
    <text evidence="2">The sequence shown here is derived from an EMBL/GenBank/DDBJ whole genome shotgun (WGS) entry which is preliminary data.</text>
</comment>
<keyword evidence="3" id="KW-1185">Reference proteome</keyword>
<evidence type="ECO:0000313" key="2">
    <source>
        <dbReference type="EMBL" id="KAK2090409.1"/>
    </source>
</evidence>